<name>A0A0M3R905_9BACI</name>
<evidence type="ECO:0000256" key="3">
    <source>
        <dbReference type="ARBA" id="ARBA00023163"/>
    </source>
</evidence>
<dbReference type="NCBIfam" id="NF033788">
    <property type="entry name" value="HTH_metalloreg"/>
    <property type="match status" value="1"/>
</dbReference>
<dbReference type="Pfam" id="PF01022">
    <property type="entry name" value="HTH_5"/>
    <property type="match status" value="1"/>
</dbReference>
<dbReference type="PATRIC" id="fig|1441095.3.peg.558"/>
<evidence type="ECO:0000313" key="6">
    <source>
        <dbReference type="Proteomes" id="UP000067625"/>
    </source>
</evidence>
<dbReference type="OrthoDB" id="529288at2"/>
<dbReference type="STRING" id="1441095.AM592_02570"/>
<protein>
    <submittedName>
        <fullName evidence="5">ArsR family transcriptional regulator</fullName>
    </submittedName>
</protein>
<dbReference type="RefSeq" id="WP_053602325.1">
    <property type="nucleotide sequence ID" value="NZ_CP012600.1"/>
</dbReference>
<dbReference type="InterPro" id="IPR001845">
    <property type="entry name" value="HTH_ArsR_DNA-bd_dom"/>
</dbReference>
<proteinExistence type="predicted"/>
<dbReference type="SUPFAM" id="SSF46785">
    <property type="entry name" value="Winged helix' DNA-binding domain"/>
    <property type="match status" value="1"/>
</dbReference>
<dbReference type="PROSITE" id="PS50987">
    <property type="entry name" value="HTH_ARSR_2"/>
    <property type="match status" value="1"/>
</dbReference>
<dbReference type="AlphaFoldDB" id="A0A0M3R905"/>
<dbReference type="InterPro" id="IPR036390">
    <property type="entry name" value="WH_DNA-bd_sf"/>
</dbReference>
<gene>
    <name evidence="5" type="ORF">AM592_02570</name>
</gene>
<keyword evidence="6" id="KW-1185">Reference proteome</keyword>
<dbReference type="PRINTS" id="PR00778">
    <property type="entry name" value="HTHARSR"/>
</dbReference>
<dbReference type="PANTHER" id="PTHR33154:SF33">
    <property type="entry name" value="TRANSCRIPTIONAL REPRESSOR SDPR"/>
    <property type="match status" value="1"/>
</dbReference>
<dbReference type="InterPro" id="IPR018656">
    <property type="entry name" value="DUF2087"/>
</dbReference>
<dbReference type="GO" id="GO:0003700">
    <property type="term" value="F:DNA-binding transcription factor activity"/>
    <property type="evidence" value="ECO:0007669"/>
    <property type="project" value="InterPro"/>
</dbReference>
<dbReference type="SMART" id="SM00418">
    <property type="entry name" value="HTH_ARSR"/>
    <property type="match status" value="1"/>
</dbReference>
<dbReference type="Proteomes" id="UP000067625">
    <property type="component" value="Chromosome"/>
</dbReference>
<organism evidence="5 6">
    <name type="scientific">Bacillus gobiensis</name>
    <dbReference type="NCBI Taxonomy" id="1441095"/>
    <lineage>
        <taxon>Bacteria</taxon>
        <taxon>Bacillati</taxon>
        <taxon>Bacillota</taxon>
        <taxon>Bacilli</taxon>
        <taxon>Bacillales</taxon>
        <taxon>Bacillaceae</taxon>
        <taxon>Bacillus</taxon>
    </lineage>
</organism>
<keyword evidence="3" id="KW-0804">Transcription</keyword>
<dbReference type="InterPro" id="IPR011991">
    <property type="entry name" value="ArsR-like_HTH"/>
</dbReference>
<sequence>MQLNRVIQFHKTLGDETRLKIIALLRSGPLHGQALSGKLGLKPPTITHHIGKLKEVGLIKERREKNTVYFYFIESELEKSLHVTKEIGKKQKLKVTLEERHTIEKNFFSPDGKLMQIPAQQKKKIIILGKLAEGLEANKVYSEREISDYLKRYHNDYATLRRELIIHEFAYRKNNEYVVQPSELWII</sequence>
<dbReference type="GO" id="GO:0003677">
    <property type="term" value="F:DNA binding"/>
    <property type="evidence" value="ECO:0007669"/>
    <property type="project" value="UniProtKB-KW"/>
</dbReference>
<reference evidence="6" key="1">
    <citation type="submission" date="2015-08" db="EMBL/GenBank/DDBJ databases">
        <title>Genome sequencing project for genomic taxonomy and phylogenomics of Bacillus-like bacteria.</title>
        <authorList>
            <person name="Liu B."/>
            <person name="Wang J."/>
            <person name="Zhu Y."/>
            <person name="Liu G."/>
            <person name="Chen Q."/>
            <person name="Chen Z."/>
            <person name="Lan J."/>
            <person name="Che J."/>
            <person name="Ge C."/>
            <person name="Shi H."/>
            <person name="Pan Z."/>
            <person name="Liu X."/>
        </authorList>
    </citation>
    <scope>NUCLEOTIDE SEQUENCE [LARGE SCALE GENOMIC DNA]</scope>
    <source>
        <strain evidence="6">FJAT-4402</strain>
    </source>
</reference>
<dbReference type="Gene3D" id="1.10.10.10">
    <property type="entry name" value="Winged helix-like DNA-binding domain superfamily/Winged helix DNA-binding domain"/>
    <property type="match status" value="1"/>
</dbReference>
<evidence type="ECO:0000256" key="1">
    <source>
        <dbReference type="ARBA" id="ARBA00023015"/>
    </source>
</evidence>
<dbReference type="InterPro" id="IPR051081">
    <property type="entry name" value="HTH_MetalResp_TranReg"/>
</dbReference>
<reference evidence="5 6" key="2">
    <citation type="journal article" date="2016" name="Int. J. Syst. Evol. Microbiol.">
        <title>Bacillus gobiensis sp. nov., isolated from a soil sample.</title>
        <authorList>
            <person name="Liu B."/>
            <person name="Liu G.H."/>
            <person name="Cetin S."/>
            <person name="Schumann P."/>
            <person name="Pan Z.Z."/>
            <person name="Chen Q.Q."/>
        </authorList>
    </citation>
    <scope>NUCLEOTIDE SEQUENCE [LARGE SCALE GENOMIC DNA]</scope>
    <source>
        <strain evidence="5 6">FJAT-4402</strain>
    </source>
</reference>
<keyword evidence="1" id="KW-0805">Transcription regulation</keyword>
<dbReference type="EMBL" id="CP012600">
    <property type="protein sequence ID" value="ALC80586.1"/>
    <property type="molecule type" value="Genomic_DNA"/>
</dbReference>
<dbReference type="PANTHER" id="PTHR33154">
    <property type="entry name" value="TRANSCRIPTIONAL REGULATOR, ARSR FAMILY"/>
    <property type="match status" value="1"/>
</dbReference>
<evidence type="ECO:0000313" key="5">
    <source>
        <dbReference type="EMBL" id="ALC80586.1"/>
    </source>
</evidence>
<keyword evidence="2" id="KW-0238">DNA-binding</keyword>
<evidence type="ECO:0000259" key="4">
    <source>
        <dbReference type="PROSITE" id="PS50987"/>
    </source>
</evidence>
<dbReference type="InterPro" id="IPR036388">
    <property type="entry name" value="WH-like_DNA-bd_sf"/>
</dbReference>
<evidence type="ECO:0000256" key="2">
    <source>
        <dbReference type="ARBA" id="ARBA00023125"/>
    </source>
</evidence>
<dbReference type="CDD" id="cd00090">
    <property type="entry name" value="HTH_ARSR"/>
    <property type="match status" value="1"/>
</dbReference>
<feature type="domain" description="HTH arsR-type" evidence="4">
    <location>
        <begin position="1"/>
        <end position="92"/>
    </location>
</feature>
<dbReference type="Pfam" id="PF09860">
    <property type="entry name" value="DUF2087"/>
    <property type="match status" value="1"/>
</dbReference>
<accession>A0A0M3R905</accession>